<feature type="compositionally biased region" description="Basic and acidic residues" evidence="1">
    <location>
        <begin position="110"/>
        <end position="124"/>
    </location>
</feature>
<organism evidence="2 3">
    <name type="scientific">Oryza meyeriana var. granulata</name>
    <dbReference type="NCBI Taxonomy" id="110450"/>
    <lineage>
        <taxon>Eukaryota</taxon>
        <taxon>Viridiplantae</taxon>
        <taxon>Streptophyta</taxon>
        <taxon>Embryophyta</taxon>
        <taxon>Tracheophyta</taxon>
        <taxon>Spermatophyta</taxon>
        <taxon>Magnoliopsida</taxon>
        <taxon>Liliopsida</taxon>
        <taxon>Poales</taxon>
        <taxon>Poaceae</taxon>
        <taxon>BOP clade</taxon>
        <taxon>Oryzoideae</taxon>
        <taxon>Oryzeae</taxon>
        <taxon>Oryzinae</taxon>
        <taxon>Oryza</taxon>
        <taxon>Oryza meyeriana</taxon>
    </lineage>
</organism>
<dbReference type="AlphaFoldDB" id="A0A6G1BKZ5"/>
<name>A0A6G1BKZ5_9ORYZ</name>
<protein>
    <submittedName>
        <fullName evidence="2">Uncharacterized protein</fullName>
    </submittedName>
</protein>
<evidence type="ECO:0000313" key="2">
    <source>
        <dbReference type="EMBL" id="KAF0888718.1"/>
    </source>
</evidence>
<proteinExistence type="predicted"/>
<evidence type="ECO:0000256" key="1">
    <source>
        <dbReference type="SAM" id="MobiDB-lite"/>
    </source>
</evidence>
<evidence type="ECO:0000313" key="3">
    <source>
        <dbReference type="Proteomes" id="UP000479710"/>
    </source>
</evidence>
<reference evidence="2 3" key="1">
    <citation type="submission" date="2019-11" db="EMBL/GenBank/DDBJ databases">
        <title>Whole genome sequence of Oryza granulata.</title>
        <authorList>
            <person name="Li W."/>
        </authorList>
    </citation>
    <scope>NUCLEOTIDE SEQUENCE [LARGE SCALE GENOMIC DNA]</scope>
    <source>
        <strain evidence="3">cv. Menghai</strain>
        <tissue evidence="2">Leaf</tissue>
    </source>
</reference>
<feature type="compositionally biased region" description="Pro residues" evidence="1">
    <location>
        <begin position="163"/>
        <end position="172"/>
    </location>
</feature>
<sequence length="172" mass="18137">MGPSRLGVEPSPAHVVGAHGVRAGHHIEQRRSLPVYRYPTQATTERRQAHHADYRDELLNLVPWPPSTLPSPIADGGGGGSGPIVVTAASERHKEVVEEGAALGEDAAVDGDRRPAVGDVEIRRCSRGPNRGRADSRSPPSTLLLPPPPPPLHPPRREAASAGPPPPPAAQE</sequence>
<comment type="caution">
    <text evidence="2">The sequence shown here is derived from an EMBL/GenBank/DDBJ whole genome shotgun (WGS) entry which is preliminary data.</text>
</comment>
<accession>A0A6G1BKZ5</accession>
<keyword evidence="3" id="KW-1185">Reference proteome</keyword>
<dbReference type="Proteomes" id="UP000479710">
    <property type="component" value="Unassembled WGS sequence"/>
</dbReference>
<gene>
    <name evidence="2" type="ORF">E2562_016758</name>
</gene>
<feature type="region of interest" description="Disordered" evidence="1">
    <location>
        <begin position="100"/>
        <end position="172"/>
    </location>
</feature>
<dbReference type="EMBL" id="SPHZ02000012">
    <property type="protein sequence ID" value="KAF0888718.1"/>
    <property type="molecule type" value="Genomic_DNA"/>
</dbReference>